<evidence type="ECO:0000256" key="1">
    <source>
        <dbReference type="SAM" id="MobiDB-lite"/>
    </source>
</evidence>
<accession>A0A2Y9A490</accession>
<dbReference type="Gene3D" id="3.30.1330.230">
    <property type="match status" value="1"/>
</dbReference>
<dbReference type="GO" id="GO:0016740">
    <property type="term" value="F:transferase activity"/>
    <property type="evidence" value="ECO:0007669"/>
    <property type="project" value="UniProtKB-KW"/>
</dbReference>
<keyword evidence="3" id="KW-0689">Ribosomal protein</keyword>
<dbReference type="Gene3D" id="3.30.160.660">
    <property type="match status" value="1"/>
</dbReference>
<dbReference type="SUPFAM" id="SSF69572">
    <property type="entry name" value="Activating enzymes of the ubiquitin-like proteins"/>
    <property type="match status" value="1"/>
</dbReference>
<dbReference type="PANTHER" id="PTHR37809:SF1">
    <property type="entry name" value="RIBOSOMAL PROTEIN S12 METHYLTHIOTRANSFERASE ACCESSORY FACTOR YCAO"/>
    <property type="match status" value="1"/>
</dbReference>
<keyword evidence="3" id="KW-0808">Transferase</keyword>
<dbReference type="Proteomes" id="UP000250222">
    <property type="component" value="Unassembled WGS sequence"/>
</dbReference>
<feature type="region of interest" description="Disordered" evidence="1">
    <location>
        <begin position="319"/>
        <end position="340"/>
    </location>
</feature>
<dbReference type="PROSITE" id="PS51664">
    <property type="entry name" value="YCAO"/>
    <property type="match status" value="1"/>
</dbReference>
<dbReference type="Gene3D" id="3.30.40.250">
    <property type="match status" value="1"/>
</dbReference>
<dbReference type="Gene3D" id="3.40.50.720">
    <property type="entry name" value="NAD(P)-binding Rossmann-like Domain"/>
    <property type="match status" value="1"/>
</dbReference>
<organism evidence="3 4">
    <name type="scientific">Georgenia satyanarayanai</name>
    <dbReference type="NCBI Taxonomy" id="860221"/>
    <lineage>
        <taxon>Bacteria</taxon>
        <taxon>Bacillati</taxon>
        <taxon>Actinomycetota</taxon>
        <taxon>Actinomycetes</taxon>
        <taxon>Micrococcales</taxon>
        <taxon>Bogoriellaceae</taxon>
        <taxon>Georgenia</taxon>
    </lineage>
</organism>
<dbReference type="NCBIfam" id="TIGR00702">
    <property type="entry name" value="YcaO-type kinase domain"/>
    <property type="match status" value="1"/>
</dbReference>
<dbReference type="InterPro" id="IPR035985">
    <property type="entry name" value="Ubiquitin-activating_enz"/>
</dbReference>
<gene>
    <name evidence="3" type="ORF">SAMN05216184_101665</name>
</gene>
<evidence type="ECO:0000313" key="3">
    <source>
        <dbReference type="EMBL" id="SSA37027.1"/>
    </source>
</evidence>
<dbReference type="AlphaFoldDB" id="A0A2Y9A490"/>
<feature type="domain" description="YcaO" evidence="2">
    <location>
        <begin position="402"/>
        <end position="775"/>
    </location>
</feature>
<keyword evidence="3" id="KW-0687">Ribonucleoprotein</keyword>
<evidence type="ECO:0000259" key="2">
    <source>
        <dbReference type="PROSITE" id="PS51664"/>
    </source>
</evidence>
<dbReference type="OrthoDB" id="2379922at2"/>
<dbReference type="InterPro" id="IPR003776">
    <property type="entry name" value="YcaO-like_dom"/>
</dbReference>
<sequence length="775" mass="81637">MDWATDSTPAGAGGGLRLAPGLDVVPLGQDLLLATATARLRLEGEVAQLVRDRLVPTLTDLTPRRTVIAAFPDAVADDVGRLLDTLLDAGIVIEDDDGVPHPPWVQLVTASAEERRAVAERARTLRVAVVGNGEGARALTTSLTAAGIGGVRLLDLAAGTVPDRDGVTRAVAGSDLAVTAVDPELSAVRMWVNAAGLEHDVPSLHVAWHGTRAVVGPLVLPGEGPCYLCWRMRALACEDDFAAAMAHEEMLDRARQAPGRPRPVLPALLPGAAAVVTREVLAAAVGVYPARLPGHVLTLDGTTGSQVRHPVLQRPDCAACRKKDHRPSREQPPLATLAGTRSGRTDFDRIAARTVSPVSGLVRVLDAVTKDVEEPELPVVVRAELANARFQSGPEGFVGCSGKGATVEAARNGALGEALERYASLTWEPDRRVSATRDALDGPSLDPRDLVLFAEDQYADLPFRPYSARTELEWVPARSLTTGAEVWVPLLAVHLGYDVHHHDSYLFPATSNGFAAGATLTDAVRAGLLEVVERDAFLIAWAHRLAGRRSPAASVPDDVVRRVAAGYARRGVSIDVHQLPTDTAVTVVMAVGWSAEAPAAVVGLGADLDPVAAARGAVLEVGQVRPALRARLRRPGTAARLRELVADPARVTELEDHDLLYADPATAAAGLGYLREAPSLPWDATAPQDTGLTALVSSLTAVAGDVLYVDTTPPDVAELGVSVARGIVPGFQPIHFGAAQNRLGGERLHRMPADLGLVPRVAGREDLNLTAHPLA</sequence>
<dbReference type="InterPro" id="IPR022291">
    <property type="entry name" value="Bacteriocin_synth_cyclodeHase"/>
</dbReference>
<reference evidence="3 4" key="1">
    <citation type="submission" date="2016-10" db="EMBL/GenBank/DDBJ databases">
        <authorList>
            <person name="Cai Z."/>
        </authorList>
    </citation>
    <scope>NUCLEOTIDE SEQUENCE [LARGE SCALE GENOMIC DNA]</scope>
    <source>
        <strain evidence="3 4">CGMCC 1.10826</strain>
    </source>
</reference>
<dbReference type="EMBL" id="UETB01000001">
    <property type="protein sequence ID" value="SSA37027.1"/>
    <property type="molecule type" value="Genomic_DNA"/>
</dbReference>
<dbReference type="NCBIfam" id="TIGR03604">
    <property type="entry name" value="TOMM_cyclo_SagD"/>
    <property type="match status" value="1"/>
</dbReference>
<protein>
    <submittedName>
        <fullName evidence="3">Ribosomal protein S12 methylthiotransferase accessory factor</fullName>
    </submittedName>
</protein>
<proteinExistence type="predicted"/>
<dbReference type="GO" id="GO:0008641">
    <property type="term" value="F:ubiquitin-like modifier activating enzyme activity"/>
    <property type="evidence" value="ECO:0007669"/>
    <property type="project" value="InterPro"/>
</dbReference>
<evidence type="ECO:0000313" key="4">
    <source>
        <dbReference type="Proteomes" id="UP000250222"/>
    </source>
</evidence>
<dbReference type="NCBIfam" id="TIGR03882">
    <property type="entry name" value="cyclo_dehyd_2"/>
    <property type="match status" value="1"/>
</dbReference>
<dbReference type="GO" id="GO:0005840">
    <property type="term" value="C:ribosome"/>
    <property type="evidence" value="ECO:0007669"/>
    <property type="project" value="UniProtKB-KW"/>
</dbReference>
<dbReference type="Pfam" id="PF02624">
    <property type="entry name" value="YcaO"/>
    <property type="match status" value="1"/>
</dbReference>
<dbReference type="InterPro" id="IPR027624">
    <property type="entry name" value="TOMM_cyclo_SagD"/>
</dbReference>
<dbReference type="RefSeq" id="WP_110851125.1">
    <property type="nucleotide sequence ID" value="NZ_QKLZ01000001.1"/>
</dbReference>
<name>A0A2Y9A490_9MICO</name>
<keyword evidence="4" id="KW-1185">Reference proteome</keyword>
<dbReference type="PANTHER" id="PTHR37809">
    <property type="entry name" value="RIBOSOMAL PROTEIN S12 METHYLTHIOTRANSFERASE ACCESSORY FACTOR YCAO"/>
    <property type="match status" value="1"/>
</dbReference>